<dbReference type="Proteomes" id="UP000003875">
    <property type="component" value="Unassembled WGS sequence"/>
</dbReference>
<evidence type="ECO:0000313" key="2">
    <source>
        <dbReference type="Proteomes" id="UP000003875"/>
    </source>
</evidence>
<name>C0BTZ7_BIFPS</name>
<sequence length="51" mass="5750">MVEAHLFDKNSDTVVSFLPSPSLADILMKRPDSFGFFLCVNHPCEHEWGIA</sequence>
<dbReference type="AlphaFoldDB" id="C0BTZ7"/>
<organism evidence="1 2">
    <name type="scientific">Bifidobacterium pseudocatenulatum DSM 20438 = JCM 1200 = LMG 10505</name>
    <dbReference type="NCBI Taxonomy" id="547043"/>
    <lineage>
        <taxon>Bacteria</taxon>
        <taxon>Bacillati</taxon>
        <taxon>Actinomycetota</taxon>
        <taxon>Actinomycetes</taxon>
        <taxon>Bifidobacteriales</taxon>
        <taxon>Bifidobacteriaceae</taxon>
        <taxon>Bifidobacterium</taxon>
    </lineage>
</organism>
<dbReference type="EMBL" id="ABXX02000003">
    <property type="protein sequence ID" value="EEG70848.1"/>
    <property type="molecule type" value="Genomic_DNA"/>
</dbReference>
<accession>C0BTZ7</accession>
<gene>
    <name evidence="1" type="ORF">BIFPSEUDO_03878</name>
</gene>
<proteinExistence type="predicted"/>
<evidence type="ECO:0000313" key="1">
    <source>
        <dbReference type="EMBL" id="EEG70848.1"/>
    </source>
</evidence>
<comment type="caution">
    <text evidence="1">The sequence shown here is derived from an EMBL/GenBank/DDBJ whole genome shotgun (WGS) entry which is preliminary data.</text>
</comment>
<reference evidence="1 2" key="2">
    <citation type="submission" date="2009-02" db="EMBL/GenBank/DDBJ databases">
        <authorList>
            <person name="Fulton L."/>
            <person name="Clifton S."/>
            <person name="Fulton B."/>
            <person name="Xu J."/>
            <person name="Minx P."/>
            <person name="Pepin K.H."/>
            <person name="Johnson M."/>
            <person name="Bhonagiri V."/>
            <person name="Nash W.E."/>
            <person name="Mardis E.R."/>
            <person name="Wilson R.K."/>
        </authorList>
    </citation>
    <scope>NUCLEOTIDE SEQUENCE [LARGE SCALE GENOMIC DNA]</scope>
    <source>
        <strain evidence="1 2">DSM 20438</strain>
    </source>
</reference>
<reference evidence="1 2" key="1">
    <citation type="submission" date="2009-02" db="EMBL/GenBank/DDBJ databases">
        <title>Draft genome sequence of Bifidobacterium pseudocatenulatum (DSM 20438).</title>
        <authorList>
            <person name="Sudarsanam P."/>
            <person name="Ley R."/>
            <person name="Guruge J."/>
            <person name="Turnbaugh P.J."/>
            <person name="Mahowald M."/>
            <person name="Liep D."/>
            <person name="Gordon J."/>
        </authorList>
    </citation>
    <scope>NUCLEOTIDE SEQUENCE [LARGE SCALE GENOMIC DNA]</scope>
    <source>
        <strain evidence="1 2">DSM 20438</strain>
    </source>
</reference>
<protein>
    <submittedName>
        <fullName evidence="1">Uncharacterized protein</fullName>
    </submittedName>
</protein>